<gene>
    <name evidence="2" type="ORF">EWM62_02965</name>
</gene>
<reference evidence="2 3" key="1">
    <citation type="submission" date="2019-02" db="EMBL/GenBank/DDBJ databases">
        <title>Bacterial novel species Mucilaginibacter sp. 17JY9-4 isolated from soil.</title>
        <authorList>
            <person name="Jung H.-Y."/>
        </authorList>
    </citation>
    <scope>NUCLEOTIDE SEQUENCE [LARGE SCALE GENOMIC DNA]</scope>
    <source>
        <strain evidence="2 3">17JY9-4</strain>
    </source>
</reference>
<evidence type="ECO:0000256" key="1">
    <source>
        <dbReference type="SAM" id="SignalP"/>
    </source>
</evidence>
<organism evidence="2 3">
    <name type="scientific">Mucilaginibacter terrigena</name>
    <dbReference type="NCBI Taxonomy" id="2492395"/>
    <lineage>
        <taxon>Bacteria</taxon>
        <taxon>Pseudomonadati</taxon>
        <taxon>Bacteroidota</taxon>
        <taxon>Sphingobacteriia</taxon>
        <taxon>Sphingobacteriales</taxon>
        <taxon>Sphingobacteriaceae</taxon>
        <taxon>Mucilaginibacter</taxon>
    </lineage>
</organism>
<evidence type="ECO:0000313" key="3">
    <source>
        <dbReference type="Proteomes" id="UP000293331"/>
    </source>
</evidence>
<evidence type="ECO:0000313" key="2">
    <source>
        <dbReference type="EMBL" id="RYU92411.1"/>
    </source>
</evidence>
<protein>
    <submittedName>
        <fullName evidence="2">Uncharacterized protein</fullName>
    </submittedName>
</protein>
<keyword evidence="3" id="KW-1185">Reference proteome</keyword>
<dbReference type="AlphaFoldDB" id="A0A4Q5LS80"/>
<feature type="signal peptide" evidence="1">
    <location>
        <begin position="1"/>
        <end position="23"/>
    </location>
</feature>
<dbReference type="RefSeq" id="WP_129875138.1">
    <property type="nucleotide sequence ID" value="NZ_SEWG01000001.1"/>
</dbReference>
<name>A0A4Q5LS80_9SPHI</name>
<comment type="caution">
    <text evidence="2">The sequence shown here is derived from an EMBL/GenBank/DDBJ whole genome shotgun (WGS) entry which is preliminary data.</text>
</comment>
<keyword evidence="1" id="KW-0732">Signal</keyword>
<dbReference type="EMBL" id="SEWG01000001">
    <property type="protein sequence ID" value="RYU92411.1"/>
    <property type="molecule type" value="Genomic_DNA"/>
</dbReference>
<feature type="chain" id="PRO_5020644696" evidence="1">
    <location>
        <begin position="24"/>
        <end position="123"/>
    </location>
</feature>
<sequence>MKKILLVLLAMMIFAGTNDFSHAKGTKPSVKHVIAAKKVAKPIFILHCDNCTFPYSYAVYIQYNPTPHTILNADVYDSSGTLIASHAYNTFTSVTQTANGYTFSNFYVQVGSIMINSSGEYIR</sequence>
<proteinExistence type="predicted"/>
<dbReference type="Proteomes" id="UP000293331">
    <property type="component" value="Unassembled WGS sequence"/>
</dbReference>
<accession>A0A4Q5LS80</accession>